<dbReference type="Proteomes" id="UP000177907">
    <property type="component" value="Unassembled WGS sequence"/>
</dbReference>
<comment type="caution">
    <text evidence="2">The sequence shown here is derived from an EMBL/GenBank/DDBJ whole genome shotgun (WGS) entry which is preliminary data.</text>
</comment>
<dbReference type="EMBL" id="MFQZ01000010">
    <property type="protein sequence ID" value="OGH87641.1"/>
    <property type="molecule type" value="Genomic_DNA"/>
</dbReference>
<feature type="compositionally biased region" description="Low complexity" evidence="1">
    <location>
        <begin position="104"/>
        <end position="113"/>
    </location>
</feature>
<reference evidence="2 3" key="1">
    <citation type="journal article" date="2016" name="Nat. Commun.">
        <title>Thousands of microbial genomes shed light on interconnected biogeochemical processes in an aquifer system.</title>
        <authorList>
            <person name="Anantharaman K."/>
            <person name="Brown C.T."/>
            <person name="Hug L.A."/>
            <person name="Sharon I."/>
            <person name="Castelle C.J."/>
            <person name="Probst A.J."/>
            <person name="Thomas B.C."/>
            <person name="Singh A."/>
            <person name="Wilkins M.J."/>
            <person name="Karaoz U."/>
            <person name="Brodie E.L."/>
            <person name="Williams K.H."/>
            <person name="Hubbard S.S."/>
            <person name="Banfield J.F."/>
        </authorList>
    </citation>
    <scope>NUCLEOTIDE SEQUENCE [LARGE SCALE GENOMIC DNA]</scope>
</reference>
<proteinExistence type="predicted"/>
<dbReference type="PROSITE" id="PS51257">
    <property type="entry name" value="PROKAR_LIPOPROTEIN"/>
    <property type="match status" value="1"/>
</dbReference>
<accession>A0A1F6NUU7</accession>
<name>A0A1F6NUU7_9BACT</name>
<evidence type="ECO:0000313" key="3">
    <source>
        <dbReference type="Proteomes" id="UP000177907"/>
    </source>
</evidence>
<organism evidence="2 3">
    <name type="scientific">Candidatus Magasanikbacteria bacterium RIFOXYC2_FULL_42_28</name>
    <dbReference type="NCBI Taxonomy" id="1798704"/>
    <lineage>
        <taxon>Bacteria</taxon>
        <taxon>Candidatus Magasanikiibacteriota</taxon>
    </lineage>
</organism>
<dbReference type="STRING" id="1798704.A3J93_03930"/>
<evidence type="ECO:0008006" key="4">
    <source>
        <dbReference type="Google" id="ProtNLM"/>
    </source>
</evidence>
<protein>
    <recommendedName>
        <fullName evidence="4">DUF5666 domain-containing protein</fullName>
    </recommendedName>
</protein>
<evidence type="ECO:0000256" key="1">
    <source>
        <dbReference type="SAM" id="MobiDB-lite"/>
    </source>
</evidence>
<evidence type="ECO:0000313" key="2">
    <source>
        <dbReference type="EMBL" id="OGH87641.1"/>
    </source>
</evidence>
<feature type="compositionally biased region" description="Gly residues" evidence="1">
    <location>
        <begin position="114"/>
        <end position="125"/>
    </location>
</feature>
<sequence length="187" mass="19210">MSKLLTIFSVGAILVFTSGCGNTKQPDNNTAPTDFTARRNVSTTPFGADFPIGTTTDLAIGKKVMVVGSAGSDGIVSAAQIVVGEFNFGMGFDGARFATDTPTGQQRQRPNFNGQGGGGQGGGNFAGRAGDSRGMTRVVGEIIKMDNTSLVVKTNDGGSKIVFYSANVKILLPPIAITPVKTASTTP</sequence>
<dbReference type="AlphaFoldDB" id="A0A1F6NUU7"/>
<gene>
    <name evidence="2" type="ORF">A3J93_03930</name>
</gene>
<feature type="region of interest" description="Disordered" evidence="1">
    <location>
        <begin position="97"/>
        <end position="132"/>
    </location>
</feature>